<proteinExistence type="predicted"/>
<dbReference type="EMBL" id="BCNO01000001">
    <property type="protein sequence ID" value="GAQ94691.1"/>
    <property type="molecule type" value="Genomic_DNA"/>
</dbReference>
<evidence type="ECO:0000313" key="3">
    <source>
        <dbReference type="Proteomes" id="UP000054976"/>
    </source>
</evidence>
<dbReference type="InterPro" id="IPR025557">
    <property type="entry name" value="DUF4282"/>
</dbReference>
<accession>A0A0U9HNN2</accession>
<evidence type="ECO:0000256" key="1">
    <source>
        <dbReference type="SAM" id="Phobius"/>
    </source>
</evidence>
<protein>
    <recommendedName>
        <fullName evidence="4">DUF4282 domain-containing protein</fullName>
    </recommendedName>
</protein>
<dbReference type="AlphaFoldDB" id="A0A0U9HNN2"/>
<dbReference type="STRING" id="86166.TAGGR_1876"/>
<feature type="transmembrane region" description="Helical" evidence="1">
    <location>
        <begin position="60"/>
        <end position="87"/>
    </location>
</feature>
<dbReference type="Proteomes" id="UP000054976">
    <property type="component" value="Unassembled WGS sequence"/>
</dbReference>
<feature type="transmembrane region" description="Helical" evidence="1">
    <location>
        <begin position="27"/>
        <end position="48"/>
    </location>
</feature>
<organism evidence="2 3">
    <name type="scientific">Thermodesulfovibrio aggregans</name>
    <dbReference type="NCBI Taxonomy" id="86166"/>
    <lineage>
        <taxon>Bacteria</taxon>
        <taxon>Pseudomonadati</taxon>
        <taxon>Nitrospirota</taxon>
        <taxon>Thermodesulfovibrionia</taxon>
        <taxon>Thermodesulfovibrionales</taxon>
        <taxon>Thermodesulfovibrionaceae</taxon>
        <taxon>Thermodesulfovibrio</taxon>
    </lineage>
</organism>
<dbReference type="OrthoDB" id="9815714at2"/>
<dbReference type="Pfam" id="PF14110">
    <property type="entry name" value="DUF4282"/>
    <property type="match status" value="1"/>
</dbReference>
<sequence>MDSEKGFFAQLFDLSFKSFITVRVIKILYVFAIIISVLIGLAFLIGGINSMKYSPFGGFLRIIIAPVIVFLNIIWARVVLEIIIVLFKIEENTAKIAEKN</sequence>
<evidence type="ECO:0000313" key="2">
    <source>
        <dbReference type="EMBL" id="GAQ94691.1"/>
    </source>
</evidence>
<keyword evidence="1" id="KW-1133">Transmembrane helix</keyword>
<dbReference type="RefSeq" id="WP_059176120.1">
    <property type="nucleotide sequence ID" value="NZ_BCNO01000001.1"/>
</dbReference>
<keyword evidence="3" id="KW-1185">Reference proteome</keyword>
<reference evidence="3" key="1">
    <citation type="submission" date="2016-01" db="EMBL/GenBank/DDBJ databases">
        <title>Draft genome sequence of Thermodesulfovibrio aggregans strain TGE-P1.</title>
        <authorList>
            <person name="Sekiguchi Y."/>
            <person name="Ohashi A."/>
            <person name="Matsuura N."/>
            <person name="Tourlousse M.D."/>
        </authorList>
    </citation>
    <scope>NUCLEOTIDE SEQUENCE [LARGE SCALE GENOMIC DNA]</scope>
    <source>
        <strain evidence="3">TGE-P1</strain>
    </source>
</reference>
<gene>
    <name evidence="2" type="ORF">TAGGR_1876</name>
</gene>
<comment type="caution">
    <text evidence="2">The sequence shown here is derived from an EMBL/GenBank/DDBJ whole genome shotgun (WGS) entry which is preliminary data.</text>
</comment>
<keyword evidence="1" id="KW-0472">Membrane</keyword>
<evidence type="ECO:0008006" key="4">
    <source>
        <dbReference type="Google" id="ProtNLM"/>
    </source>
</evidence>
<name>A0A0U9HNN2_9BACT</name>
<keyword evidence="1" id="KW-0812">Transmembrane</keyword>